<comment type="caution">
    <text evidence="3">The sequence shown here is derived from an EMBL/GenBank/DDBJ whole genome shotgun (WGS) entry which is preliminary data.</text>
</comment>
<dbReference type="InterPro" id="IPR057253">
    <property type="entry name" value="CoiA-like_N"/>
</dbReference>
<sequence length="324" mass="37947">MLVALNEKQELINLLVDPVPHSIHLTCPGCRRAVTVKNGPVMRAHFAHKRLEDCHLFTENESQEHLSLKAKLYRSLSLNHSVKVEAILPEVGQIADLLVGDHLALEVQCSRLSVERLRQRTLAYQEQGYQVRWLLGKKLWLTDKLSELHKQFLYFSNNMGFHLWELDDDKSLLRLKYLIYQDLKGRVHYLEKTQPLSETSLTFLRLPFLKQALSTYQRPMDKNLLLYIQKQLYYGQGKWLKKQEEAYKAGDNLLTWSVEDFYPQLRPVTSSSGFCQIGKDLSNFYQNFAAYYAKEQDKSQQMLYPPAFYKQQRQLAQPDVSCER</sequence>
<proteinExistence type="predicted"/>
<evidence type="ECO:0000313" key="4">
    <source>
        <dbReference type="Proteomes" id="UP000317430"/>
    </source>
</evidence>
<dbReference type="InterPro" id="IPR010330">
    <property type="entry name" value="CoiA_nuc"/>
</dbReference>
<evidence type="ECO:0000259" key="1">
    <source>
        <dbReference type="Pfam" id="PF06054"/>
    </source>
</evidence>
<protein>
    <submittedName>
        <fullName evidence="3">Competence protein CoiA</fullName>
    </submittedName>
</protein>
<dbReference type="AlphaFoldDB" id="A0A5C5SBN0"/>
<organism evidence="3 4">
    <name type="scientific">Streptococcus cuniculipharyngis</name>
    <dbReference type="NCBI Taxonomy" id="1562651"/>
    <lineage>
        <taxon>Bacteria</taxon>
        <taxon>Bacillati</taxon>
        <taxon>Bacillota</taxon>
        <taxon>Bacilli</taxon>
        <taxon>Lactobacillales</taxon>
        <taxon>Streptococcaceae</taxon>
        <taxon>Streptococcus</taxon>
    </lineage>
</organism>
<dbReference type="RefSeq" id="WP_146567875.1">
    <property type="nucleotide sequence ID" value="NZ_VOHL01000006.1"/>
</dbReference>
<gene>
    <name evidence="3" type="ORF">FRX57_06575</name>
</gene>
<feature type="domain" description="Competence protein CoiA-like N-terminal" evidence="2">
    <location>
        <begin position="25"/>
        <end position="56"/>
    </location>
</feature>
<name>A0A5C5SBN0_9STRE</name>
<dbReference type="PIRSF" id="PIRSF007487">
    <property type="entry name" value="Competence-induced_CoiA_bac"/>
    <property type="match status" value="1"/>
</dbReference>
<dbReference type="InterPro" id="IPR021176">
    <property type="entry name" value="Competence-induced_CoiA"/>
</dbReference>
<feature type="domain" description="Competence protein CoiA nuclease-like" evidence="1">
    <location>
        <begin position="61"/>
        <end position="202"/>
    </location>
</feature>
<dbReference type="Pfam" id="PF06054">
    <property type="entry name" value="CoiA_nuc"/>
    <property type="match status" value="1"/>
</dbReference>
<dbReference type="Proteomes" id="UP000317430">
    <property type="component" value="Unassembled WGS sequence"/>
</dbReference>
<keyword evidence="4" id="KW-1185">Reference proteome</keyword>
<dbReference type="OrthoDB" id="3784230at2"/>
<evidence type="ECO:0000313" key="3">
    <source>
        <dbReference type="EMBL" id="TWS96932.1"/>
    </source>
</evidence>
<evidence type="ECO:0000259" key="2">
    <source>
        <dbReference type="Pfam" id="PF25164"/>
    </source>
</evidence>
<dbReference type="Pfam" id="PF25164">
    <property type="entry name" value="CoiA_N"/>
    <property type="match status" value="1"/>
</dbReference>
<reference evidence="3 4" key="1">
    <citation type="submission" date="2019-08" db="EMBL/GenBank/DDBJ databases">
        <authorList>
            <person name="Lei W."/>
        </authorList>
    </citation>
    <scope>NUCLEOTIDE SEQUENCE [LARGE SCALE GENOMIC DNA]</scope>
    <source>
        <strain evidence="3 4">CCUG 66496</strain>
    </source>
</reference>
<accession>A0A5C5SBN0</accession>
<dbReference type="EMBL" id="VOHL01000006">
    <property type="protein sequence ID" value="TWS96932.1"/>
    <property type="molecule type" value="Genomic_DNA"/>
</dbReference>